<dbReference type="SMART" id="SM00355">
    <property type="entry name" value="ZnF_C2H2"/>
    <property type="match status" value="2"/>
</dbReference>
<comment type="caution">
    <text evidence="4">The sequence shown here is derived from an EMBL/GenBank/DDBJ whole genome shotgun (WGS) entry which is preliminary data.</text>
</comment>
<name>A0ABR0ECZ5_ZASCE</name>
<keyword evidence="1" id="KW-0863">Zinc-finger</keyword>
<dbReference type="PROSITE" id="PS50157">
    <property type="entry name" value="ZINC_FINGER_C2H2_2"/>
    <property type="match status" value="1"/>
</dbReference>
<evidence type="ECO:0000313" key="5">
    <source>
        <dbReference type="Proteomes" id="UP001305779"/>
    </source>
</evidence>
<organism evidence="4 5">
    <name type="scientific">Zasmidium cellare</name>
    <name type="common">Wine cellar mold</name>
    <name type="synonym">Racodium cellare</name>
    <dbReference type="NCBI Taxonomy" id="395010"/>
    <lineage>
        <taxon>Eukaryota</taxon>
        <taxon>Fungi</taxon>
        <taxon>Dikarya</taxon>
        <taxon>Ascomycota</taxon>
        <taxon>Pezizomycotina</taxon>
        <taxon>Dothideomycetes</taxon>
        <taxon>Dothideomycetidae</taxon>
        <taxon>Mycosphaerellales</taxon>
        <taxon>Mycosphaerellaceae</taxon>
        <taxon>Zasmidium</taxon>
    </lineage>
</organism>
<evidence type="ECO:0000256" key="2">
    <source>
        <dbReference type="SAM" id="MobiDB-lite"/>
    </source>
</evidence>
<evidence type="ECO:0000259" key="3">
    <source>
        <dbReference type="PROSITE" id="PS50157"/>
    </source>
</evidence>
<sequence length="337" mass="38048">MNDGSWMSHEPRQNTYDASSPYFGFQGETLYMDTQAGFGFGGQGTPLFPLQTSPLEIQQTHESTVVSPLSLKRPGTNSLQVETAGGLSRNGSKRSKQERLERRDDELYECTWPGCSHKSSLMCEIRKHFQAKHRPDEARPHGCPHCTKRFNWPKDVRRHIKQKHKMESPTIEPPELITDDSFGSDEAPNALPRTLTTQTKAPKKKKKLSLSSVGNLIMAFQSLSVGSKDTDNEQDGKSYVLVTQDQSTWHKVQLDGAKSSDILMQRIRDVYQKYDGRQTSQLLLYQHRNKKPNRRLEEGNLLHAAKKAANAHRTLEIVLSPILLHSKHESGPTSGHP</sequence>
<dbReference type="PROSITE" id="PS00028">
    <property type="entry name" value="ZINC_FINGER_C2H2_1"/>
    <property type="match status" value="1"/>
</dbReference>
<accession>A0ABR0ECZ5</accession>
<reference evidence="4 5" key="1">
    <citation type="journal article" date="2023" name="G3 (Bethesda)">
        <title>A chromosome-level genome assembly of Zasmidium syzygii isolated from banana leaves.</title>
        <authorList>
            <person name="van Westerhoven A.C."/>
            <person name="Mehrabi R."/>
            <person name="Talebi R."/>
            <person name="Steentjes M.B.F."/>
            <person name="Corcolon B."/>
            <person name="Chong P.A."/>
            <person name="Kema G.H.J."/>
            <person name="Seidl M.F."/>
        </authorList>
    </citation>
    <scope>NUCLEOTIDE SEQUENCE [LARGE SCALE GENOMIC DNA]</scope>
    <source>
        <strain evidence="4 5">P124</strain>
    </source>
</reference>
<proteinExistence type="predicted"/>
<feature type="region of interest" description="Disordered" evidence="2">
    <location>
        <begin position="60"/>
        <end position="103"/>
    </location>
</feature>
<evidence type="ECO:0000313" key="4">
    <source>
        <dbReference type="EMBL" id="KAK4499374.1"/>
    </source>
</evidence>
<dbReference type="EMBL" id="JAXOVC010000007">
    <property type="protein sequence ID" value="KAK4499374.1"/>
    <property type="molecule type" value="Genomic_DNA"/>
</dbReference>
<evidence type="ECO:0000256" key="1">
    <source>
        <dbReference type="PROSITE-ProRule" id="PRU00042"/>
    </source>
</evidence>
<dbReference type="Gene3D" id="3.30.160.60">
    <property type="entry name" value="Classic Zinc Finger"/>
    <property type="match status" value="1"/>
</dbReference>
<gene>
    <name evidence="4" type="ORF">PRZ48_009887</name>
</gene>
<keyword evidence="1" id="KW-0862">Zinc</keyword>
<feature type="domain" description="C2H2-type" evidence="3">
    <location>
        <begin position="141"/>
        <end position="169"/>
    </location>
</feature>
<dbReference type="Proteomes" id="UP001305779">
    <property type="component" value="Unassembled WGS sequence"/>
</dbReference>
<keyword evidence="1" id="KW-0479">Metal-binding</keyword>
<protein>
    <recommendedName>
        <fullName evidence="3">C2H2-type domain-containing protein</fullName>
    </recommendedName>
</protein>
<keyword evidence="5" id="KW-1185">Reference proteome</keyword>
<dbReference type="InterPro" id="IPR013087">
    <property type="entry name" value="Znf_C2H2_type"/>
</dbReference>